<reference evidence="2 3" key="1">
    <citation type="submission" date="2024-09" db="EMBL/GenBank/DDBJ databases">
        <authorList>
            <person name="Sun Q."/>
            <person name="Mori K."/>
        </authorList>
    </citation>
    <scope>NUCLEOTIDE SEQUENCE [LARGE SCALE GENOMIC DNA]</scope>
    <source>
        <strain evidence="2 3">TBRC 2205</strain>
    </source>
</reference>
<proteinExistence type="predicted"/>
<feature type="transmembrane region" description="Helical" evidence="1">
    <location>
        <begin position="71"/>
        <end position="88"/>
    </location>
</feature>
<keyword evidence="1" id="KW-1133">Transmembrane helix</keyword>
<gene>
    <name evidence="2" type="ORF">ACFFHU_07150</name>
</gene>
<evidence type="ECO:0000313" key="2">
    <source>
        <dbReference type="EMBL" id="MFC0563943.1"/>
    </source>
</evidence>
<accession>A0ABV6NV71</accession>
<keyword evidence="3" id="KW-1185">Reference proteome</keyword>
<comment type="caution">
    <text evidence="2">The sequence shown here is derived from an EMBL/GenBank/DDBJ whole genome shotgun (WGS) entry which is preliminary data.</text>
</comment>
<feature type="transmembrane region" description="Helical" evidence="1">
    <location>
        <begin position="37"/>
        <end position="65"/>
    </location>
</feature>
<keyword evidence="1" id="KW-0812">Transmembrane</keyword>
<feature type="transmembrane region" description="Helical" evidence="1">
    <location>
        <begin position="109"/>
        <end position="126"/>
    </location>
</feature>
<keyword evidence="1" id="KW-0472">Membrane</keyword>
<feature type="transmembrane region" description="Helical" evidence="1">
    <location>
        <begin position="185"/>
        <end position="203"/>
    </location>
</feature>
<protein>
    <submittedName>
        <fullName evidence="2">Uncharacterized protein</fullName>
    </submittedName>
</protein>
<evidence type="ECO:0000313" key="3">
    <source>
        <dbReference type="Proteomes" id="UP001589894"/>
    </source>
</evidence>
<organism evidence="2 3">
    <name type="scientific">Plantactinospora siamensis</name>
    <dbReference type="NCBI Taxonomy" id="555372"/>
    <lineage>
        <taxon>Bacteria</taxon>
        <taxon>Bacillati</taxon>
        <taxon>Actinomycetota</taxon>
        <taxon>Actinomycetes</taxon>
        <taxon>Micromonosporales</taxon>
        <taxon>Micromonosporaceae</taxon>
        <taxon>Plantactinospora</taxon>
    </lineage>
</organism>
<evidence type="ECO:0000256" key="1">
    <source>
        <dbReference type="SAM" id="Phobius"/>
    </source>
</evidence>
<dbReference type="Proteomes" id="UP001589894">
    <property type="component" value="Unassembled WGS sequence"/>
</dbReference>
<name>A0ABV6NV71_9ACTN</name>
<dbReference type="EMBL" id="JBHLUE010000004">
    <property type="protein sequence ID" value="MFC0563943.1"/>
    <property type="molecule type" value="Genomic_DNA"/>
</dbReference>
<sequence length="242" mass="24359">MQESGGTPMDGTTTDPAAIAAEVRRMRERVRADRRTVTAPLVVFGALIVVHAALSVLVGLLTGAAARHSALLAYWPLAGAAGLAALWAHARRLAAREGVGGGPRSYRPVTLGYVVSLPLLALLFVPALLLGVFAPLVWPAAVLAAVAVRQRSARLRSVAKWLAVAGAAQGLLALVEAALGVGAAWAVLGLDAGLGLGLMFGALRTTRRGAVHGNGTAAVDGTGSPGMDGYGSAGTARPGSVA</sequence>
<dbReference type="RefSeq" id="WP_377336884.1">
    <property type="nucleotide sequence ID" value="NZ_JBHLUE010000004.1"/>
</dbReference>